<reference evidence="4 5" key="1">
    <citation type="submission" date="2024-09" db="EMBL/GenBank/DDBJ databases">
        <authorList>
            <person name="Sun Q."/>
            <person name="Mori K."/>
        </authorList>
    </citation>
    <scope>NUCLEOTIDE SEQUENCE [LARGE SCALE GENOMIC DNA]</scope>
    <source>
        <strain evidence="4 5">CCM 7957</strain>
    </source>
</reference>
<protein>
    <submittedName>
        <fullName evidence="4">Asparagine synthase C-terminal domain-containing protein</fullName>
    </submittedName>
</protein>
<gene>
    <name evidence="4" type="ORF">ACFFJD_10675</name>
</gene>
<dbReference type="InterPro" id="IPR001962">
    <property type="entry name" value="Asn_synthase"/>
</dbReference>
<proteinExistence type="predicted"/>
<dbReference type="PANTHER" id="PTHR11772:SF2">
    <property type="entry name" value="ASPARAGINE SYNTHETASE [GLUTAMINE-HYDROLYZING]"/>
    <property type="match status" value="1"/>
</dbReference>
<dbReference type="Gene3D" id="3.40.50.620">
    <property type="entry name" value="HUPs"/>
    <property type="match status" value="1"/>
</dbReference>
<dbReference type="EMBL" id="JBHLWV010000020">
    <property type="protein sequence ID" value="MFC0315316.1"/>
    <property type="molecule type" value="Genomic_DNA"/>
</dbReference>
<name>A0ABV6H8V5_9ACTN</name>
<evidence type="ECO:0000259" key="3">
    <source>
        <dbReference type="Pfam" id="PF00733"/>
    </source>
</evidence>
<keyword evidence="2" id="KW-0067">ATP-binding</keyword>
<dbReference type="PANTHER" id="PTHR11772">
    <property type="entry name" value="ASPARAGINE SYNTHETASE"/>
    <property type="match status" value="1"/>
</dbReference>
<keyword evidence="5" id="KW-1185">Reference proteome</keyword>
<evidence type="ECO:0000256" key="1">
    <source>
        <dbReference type="ARBA" id="ARBA00022741"/>
    </source>
</evidence>
<dbReference type="Pfam" id="PF00733">
    <property type="entry name" value="Asn_synthase"/>
    <property type="match status" value="1"/>
</dbReference>
<keyword evidence="1" id="KW-0547">Nucleotide-binding</keyword>
<dbReference type="InterPro" id="IPR050795">
    <property type="entry name" value="Asn_Synthetase"/>
</dbReference>
<dbReference type="SUPFAM" id="SSF52402">
    <property type="entry name" value="Adenine nucleotide alpha hydrolases-like"/>
    <property type="match status" value="1"/>
</dbReference>
<dbReference type="Proteomes" id="UP001589783">
    <property type="component" value="Unassembled WGS sequence"/>
</dbReference>
<dbReference type="InterPro" id="IPR014729">
    <property type="entry name" value="Rossmann-like_a/b/a_fold"/>
</dbReference>
<evidence type="ECO:0000313" key="5">
    <source>
        <dbReference type="Proteomes" id="UP001589783"/>
    </source>
</evidence>
<accession>A0ABV6H8V5</accession>
<dbReference type="CDD" id="cd01991">
    <property type="entry name" value="Asn_synthase_B_C"/>
    <property type="match status" value="1"/>
</dbReference>
<evidence type="ECO:0000313" key="4">
    <source>
        <dbReference type="EMBL" id="MFC0315316.1"/>
    </source>
</evidence>
<sequence>MTDDNNRRYPQTGQDVEYVADVPAAMAFTAEEQIVELDDAADLLISLLEYRLRAVLRDHTGPPGLMLSGGIDSILIAAVAARVGMRPQAITVVTAHTDERRPDDLRGVEVARHYDLPHELVTLTTDRTERAAAECIRRLGVWEMWEVTSAIPNRAAFDRFEALGVGPVFTGAGADALFMGGDTLRTPPDSDAGLAEYRTRVTAKVRGNFTRNRLVPDYYERLLGESAENFIQVFQTEGFWRLAMSIHPELLWRPGPDGRIYDKYLLRYAAAKIGVPEEFVWTAKSPLQVSSGVVGALLESARTTLSREAEQRTYADPLSEPVEHTAVRLYLRCLDGENS</sequence>
<comment type="caution">
    <text evidence="4">The sequence shown here is derived from an EMBL/GenBank/DDBJ whole genome shotgun (WGS) entry which is preliminary data.</text>
</comment>
<evidence type="ECO:0000256" key="2">
    <source>
        <dbReference type="ARBA" id="ARBA00022840"/>
    </source>
</evidence>
<feature type="domain" description="Asparagine synthetase" evidence="3">
    <location>
        <begin position="61"/>
        <end position="195"/>
    </location>
</feature>
<dbReference type="RefSeq" id="WP_382363897.1">
    <property type="nucleotide sequence ID" value="NZ_JBHLWV010000020.1"/>
</dbReference>
<organism evidence="4 5">
    <name type="scientific">Gordonia phosphorivorans</name>
    <dbReference type="NCBI Taxonomy" id="1056982"/>
    <lineage>
        <taxon>Bacteria</taxon>
        <taxon>Bacillati</taxon>
        <taxon>Actinomycetota</taxon>
        <taxon>Actinomycetes</taxon>
        <taxon>Mycobacteriales</taxon>
        <taxon>Gordoniaceae</taxon>
        <taxon>Gordonia</taxon>
    </lineage>
</organism>